<sequence>MSHQSLNCSRATADRTIKRQRVLENMTMKLLTWAALSAMCLSAAGQQHRAPATPLVTNDPFFSLWSMGDKLTDVPVKHWTEVAQPMLGLIRIDGTTYRWMGTMPRGYFGMPAVEAMQQVSVEVTPLHSKYRFTAGGLELGVTFFTPLFPKDLDVMSRPVTYLSWSARSIDGKQHQADLMLDVDPLIAVDQPRQQVTWSRSRAPGLTLLNVGSRDQQTLHQSGDRVRIDWGYFRLAVPDSALATTSMAYSGVPTFVTSGNLPDTDDSSMPLPAAGRERAAHLSTRLPLGLIGASRVERHVELAYTEGYAIEYLGRRLRPYWQRNGMTEAVMLATAEKEYAQLEERGERFDADTTAQMEKIGGPDYRYLTSLLFRQTIAAHKLVADVDGTPMFFSKENDSNGCIDTVDVTYPSSPFFLLFNPKLLEAQLEPLMRYAALPRWRFPFAPHDLGTYPLANGQVYGGGEENEEDQMPVEESGNLIIMVAALERREENWEFAKRYMPQLKQWADYLEKKGMDPENQLSTDDFAGHLAHNTNLSIKAIEALGAFVQIARGVGDTELADRYERIVSRLPEQWEKMAIDGDHYKLAFDQPGTWSQKYNLVWDDLLDLHLFPKRVMNTEWDFYSRQMKQYGLPLDNRKTITKLDWEVWTASLASKPEQFQDLIHRLVVWADETPSRTPTTDFYDTVSGKEIAFQARSVVGGVFIKALMHANTKN</sequence>
<dbReference type="Pfam" id="PF16335">
    <property type="entry name" value="GtaA_6_Hairpin"/>
    <property type="match status" value="1"/>
</dbReference>
<dbReference type="Gene3D" id="1.50.10.10">
    <property type="match status" value="1"/>
</dbReference>
<dbReference type="InterPro" id="IPR032515">
    <property type="entry name" value="DUF4964"/>
</dbReference>
<evidence type="ECO:0000259" key="2">
    <source>
        <dbReference type="Pfam" id="PF16335"/>
    </source>
</evidence>
<proteinExistence type="predicted"/>
<name>A0A4Q7YN16_9BACT</name>
<dbReference type="InterPro" id="IPR033433">
    <property type="entry name" value="GtaA_N"/>
</dbReference>
<feature type="domain" description="Glutaminase A central" evidence="2">
    <location>
        <begin position="361"/>
        <end position="704"/>
    </location>
</feature>
<dbReference type="PANTHER" id="PTHR31987:SF1">
    <property type="entry name" value="GLUTAMINASE A"/>
    <property type="match status" value="1"/>
</dbReference>
<dbReference type="EMBL" id="SHKW01000001">
    <property type="protein sequence ID" value="RZU38987.1"/>
    <property type="molecule type" value="Genomic_DNA"/>
</dbReference>
<dbReference type="InterPro" id="IPR052743">
    <property type="entry name" value="Glutaminase_GtaA"/>
</dbReference>
<dbReference type="AlphaFoldDB" id="A0A4Q7YN16"/>
<dbReference type="PANTHER" id="PTHR31987">
    <property type="entry name" value="GLUTAMINASE A-RELATED"/>
    <property type="match status" value="1"/>
</dbReference>
<dbReference type="GO" id="GO:0005975">
    <property type="term" value="P:carbohydrate metabolic process"/>
    <property type="evidence" value="ECO:0007669"/>
    <property type="project" value="InterPro"/>
</dbReference>
<evidence type="ECO:0000259" key="1">
    <source>
        <dbReference type="Pfam" id="PF16334"/>
    </source>
</evidence>
<feature type="domain" description="Glutaminase A N-terminal" evidence="3">
    <location>
        <begin position="127"/>
        <end position="351"/>
    </location>
</feature>
<accession>A0A4Q7YN16</accession>
<keyword evidence="5" id="KW-1185">Reference proteome</keyword>
<dbReference type="InterPro" id="IPR008928">
    <property type="entry name" value="6-hairpin_glycosidase_sf"/>
</dbReference>
<evidence type="ECO:0000259" key="3">
    <source>
        <dbReference type="Pfam" id="PF17168"/>
    </source>
</evidence>
<evidence type="ECO:0000313" key="4">
    <source>
        <dbReference type="EMBL" id="RZU38987.1"/>
    </source>
</evidence>
<protein>
    <submittedName>
        <fullName evidence="4">L-glutaminase</fullName>
    </submittedName>
</protein>
<dbReference type="Pfam" id="PF17168">
    <property type="entry name" value="DUF5127"/>
    <property type="match status" value="1"/>
</dbReference>
<dbReference type="InterPro" id="IPR032514">
    <property type="entry name" value="GtaA_central"/>
</dbReference>
<reference evidence="4 5" key="1">
    <citation type="submission" date="2019-02" db="EMBL/GenBank/DDBJ databases">
        <title>Genomic Encyclopedia of Archaeal and Bacterial Type Strains, Phase II (KMG-II): from individual species to whole genera.</title>
        <authorList>
            <person name="Goeker M."/>
        </authorList>
    </citation>
    <scope>NUCLEOTIDE SEQUENCE [LARGE SCALE GENOMIC DNA]</scope>
    <source>
        <strain evidence="4 5">DSM 18101</strain>
    </source>
</reference>
<dbReference type="Pfam" id="PF16334">
    <property type="entry name" value="DUF4964"/>
    <property type="match status" value="1"/>
</dbReference>
<feature type="domain" description="DUF4964" evidence="1">
    <location>
        <begin position="42"/>
        <end position="102"/>
    </location>
</feature>
<dbReference type="InterPro" id="IPR012341">
    <property type="entry name" value="6hp_glycosidase-like_sf"/>
</dbReference>
<dbReference type="Proteomes" id="UP000292958">
    <property type="component" value="Unassembled WGS sequence"/>
</dbReference>
<evidence type="ECO:0000313" key="5">
    <source>
        <dbReference type="Proteomes" id="UP000292958"/>
    </source>
</evidence>
<dbReference type="SUPFAM" id="SSF48208">
    <property type="entry name" value="Six-hairpin glycosidases"/>
    <property type="match status" value="1"/>
</dbReference>
<gene>
    <name evidence="4" type="ORF">BDD14_0312</name>
</gene>
<comment type="caution">
    <text evidence="4">The sequence shown here is derived from an EMBL/GenBank/DDBJ whole genome shotgun (WGS) entry which is preliminary data.</text>
</comment>
<organism evidence="4 5">
    <name type="scientific">Edaphobacter modestus</name>
    <dbReference type="NCBI Taxonomy" id="388466"/>
    <lineage>
        <taxon>Bacteria</taxon>
        <taxon>Pseudomonadati</taxon>
        <taxon>Acidobacteriota</taxon>
        <taxon>Terriglobia</taxon>
        <taxon>Terriglobales</taxon>
        <taxon>Acidobacteriaceae</taxon>
        <taxon>Edaphobacter</taxon>
    </lineage>
</organism>